<evidence type="ECO:0000259" key="2">
    <source>
        <dbReference type="Pfam" id="PF01738"/>
    </source>
</evidence>
<dbReference type="PANTHER" id="PTHR17630">
    <property type="entry name" value="DIENELACTONE HYDROLASE"/>
    <property type="match status" value="1"/>
</dbReference>
<evidence type="ECO:0000256" key="1">
    <source>
        <dbReference type="SAM" id="SignalP"/>
    </source>
</evidence>
<keyword evidence="1" id="KW-0732">Signal</keyword>
<dbReference type="EMBL" id="RWGY01000005">
    <property type="protein sequence ID" value="TVU42074.1"/>
    <property type="molecule type" value="Genomic_DNA"/>
</dbReference>
<feature type="signal peptide" evidence="1">
    <location>
        <begin position="1"/>
        <end position="17"/>
    </location>
</feature>
<dbReference type="AlphaFoldDB" id="A0A5J9W3J5"/>
<dbReference type="InterPro" id="IPR002925">
    <property type="entry name" value="Dienelactn_hydro"/>
</dbReference>
<proteinExistence type="predicted"/>
<feature type="domain" description="Dienelactone hydrolase" evidence="2">
    <location>
        <begin position="437"/>
        <end position="643"/>
    </location>
</feature>
<dbReference type="SUPFAM" id="SSF53474">
    <property type="entry name" value="alpha/beta-Hydrolases"/>
    <property type="match status" value="3"/>
</dbReference>
<feature type="chain" id="PRO_5023903237" description="Dienelactone hydrolase domain-containing protein" evidence="1">
    <location>
        <begin position="18"/>
        <end position="666"/>
    </location>
</feature>
<dbReference type="Gene3D" id="3.40.50.1820">
    <property type="entry name" value="alpha/beta hydrolase"/>
    <property type="match status" value="3"/>
</dbReference>
<accession>A0A5J9W3J5</accession>
<dbReference type="Proteomes" id="UP000324897">
    <property type="component" value="Unassembled WGS sequence"/>
</dbReference>
<dbReference type="GO" id="GO:0016787">
    <property type="term" value="F:hydrolase activity"/>
    <property type="evidence" value="ECO:0007669"/>
    <property type="project" value="InterPro"/>
</dbReference>
<dbReference type="OrthoDB" id="17560at2759"/>
<protein>
    <recommendedName>
        <fullName evidence="2">Dienelactone hydrolase domain-containing protein</fullName>
    </recommendedName>
</protein>
<dbReference type="Gramene" id="TVU42074">
    <property type="protein sequence ID" value="TVU42074"/>
    <property type="gene ID" value="EJB05_08460"/>
</dbReference>
<reference evidence="3 4" key="1">
    <citation type="journal article" date="2019" name="Sci. Rep.">
        <title>A high-quality genome of Eragrostis curvula grass provides insights into Poaceae evolution and supports new strategies to enhance forage quality.</title>
        <authorList>
            <person name="Carballo J."/>
            <person name="Santos B.A.C.M."/>
            <person name="Zappacosta D."/>
            <person name="Garbus I."/>
            <person name="Selva J.P."/>
            <person name="Gallo C.A."/>
            <person name="Diaz A."/>
            <person name="Albertini E."/>
            <person name="Caccamo M."/>
            <person name="Echenique V."/>
        </authorList>
    </citation>
    <scope>NUCLEOTIDE SEQUENCE [LARGE SCALE GENOMIC DNA]</scope>
    <source>
        <strain evidence="4">cv. Victoria</strain>
        <tissue evidence="3">Leaf</tissue>
    </source>
</reference>
<feature type="domain" description="Dienelactone hydrolase" evidence="2">
    <location>
        <begin position="54"/>
        <end position="260"/>
    </location>
</feature>
<dbReference type="PANTHER" id="PTHR17630:SF56">
    <property type="entry name" value="ENDO-1,3_1,4-BETA-D-GLUCANASE"/>
    <property type="match status" value="1"/>
</dbReference>
<sequence length="666" mass="72984">MSSAVLLLLSLAVVVAAATTAAGDQHLQYLDNPPDLTLRGGESGKVVYDLPGGFRAYITGAAGSSHAVLLAADVFGFEAPLLRKIADKVGEAGYFVVVPDFFNGDYFDTSKNISEWLKYHSPVKAATDSKPLIDALRQEGKTVGVGGYCWGGKYGTEMAKINYVKVVSMSHPAFVTADDMKEVKCPIEILGAQNDTVTPPKLVYQFIHVLRQRREIPYFARVFPEVAHGFACRYNTTDPFAVKTAEQALAYMLDWFAKYLKTIADKVAEAGYFVVAPDFFHGDYYDKSKNFSDWIIPHSPVKAAEDAKPLIASLKKEGKSVGIGGYCWGEVKCPIEILGALNDTTTPPKLVYKFVHVLRQRRESKKRSKLLLTCLTAYGPRAMGSSALLLLCLAAAVAAATTAAGDLHLQEHFNNPPDMTLRGNESGKVVYGLPGGFRAYITGDPGCSRAVLLATDVYGFEAPLLRKIADKVGEAGYFVVVPDFFHGDYYVDNRTNSSEWLKRHSAVKAATDSKPLIDALRQEGKSVGVGGYCWGGKVVTELAKTNYVKVASMSHPGLVTAEDMKEVKCPIEILGDQYDLATPPKLVYQFIHVLRQREIPYFAKVFPGVGHGFACRYNTTDPFAVKTAEQALAEMLDWFAKYLKKMPRTTATRRPHHASQGHVHST</sequence>
<keyword evidence="4" id="KW-1185">Reference proteome</keyword>
<name>A0A5J9W3J5_9POAL</name>
<gene>
    <name evidence="3" type="ORF">EJB05_08460</name>
</gene>
<dbReference type="Pfam" id="PF01738">
    <property type="entry name" value="DLH"/>
    <property type="match status" value="3"/>
</dbReference>
<evidence type="ECO:0000313" key="3">
    <source>
        <dbReference type="EMBL" id="TVU42074.1"/>
    </source>
</evidence>
<feature type="domain" description="Dienelactone hydrolase" evidence="2">
    <location>
        <begin position="261"/>
        <end position="329"/>
    </location>
</feature>
<comment type="caution">
    <text evidence="3">The sequence shown here is derived from an EMBL/GenBank/DDBJ whole genome shotgun (WGS) entry which is preliminary data.</text>
</comment>
<evidence type="ECO:0000313" key="4">
    <source>
        <dbReference type="Proteomes" id="UP000324897"/>
    </source>
</evidence>
<organism evidence="3 4">
    <name type="scientific">Eragrostis curvula</name>
    <name type="common">weeping love grass</name>
    <dbReference type="NCBI Taxonomy" id="38414"/>
    <lineage>
        <taxon>Eukaryota</taxon>
        <taxon>Viridiplantae</taxon>
        <taxon>Streptophyta</taxon>
        <taxon>Embryophyta</taxon>
        <taxon>Tracheophyta</taxon>
        <taxon>Spermatophyta</taxon>
        <taxon>Magnoliopsida</taxon>
        <taxon>Liliopsida</taxon>
        <taxon>Poales</taxon>
        <taxon>Poaceae</taxon>
        <taxon>PACMAD clade</taxon>
        <taxon>Chloridoideae</taxon>
        <taxon>Eragrostideae</taxon>
        <taxon>Eragrostidinae</taxon>
        <taxon>Eragrostis</taxon>
    </lineage>
</organism>
<dbReference type="InterPro" id="IPR029058">
    <property type="entry name" value="AB_hydrolase_fold"/>
</dbReference>